<evidence type="ECO:0000256" key="1">
    <source>
        <dbReference type="SAM" id="MobiDB-lite"/>
    </source>
</evidence>
<feature type="compositionally biased region" description="Polar residues" evidence="1">
    <location>
        <begin position="32"/>
        <end position="42"/>
    </location>
</feature>
<gene>
    <name evidence="3" type="primary">PGBD4_5</name>
    <name evidence="3" type="ORF">g.80765</name>
</gene>
<dbReference type="EMBL" id="GDHC01021796">
    <property type="protein sequence ID" value="JAP96832.1"/>
    <property type="molecule type" value="Transcribed_RNA"/>
</dbReference>
<proteinExistence type="predicted"/>
<feature type="region of interest" description="Disordered" evidence="1">
    <location>
        <begin position="125"/>
        <end position="164"/>
    </location>
</feature>
<feature type="domain" description="PiggyBac transposable element-derived protein" evidence="2">
    <location>
        <begin position="237"/>
        <end position="595"/>
    </location>
</feature>
<dbReference type="InterPro" id="IPR029526">
    <property type="entry name" value="PGBD"/>
</dbReference>
<protein>
    <submittedName>
        <fullName evidence="3">PiggyBac transposable element-derived protein 4</fullName>
    </submittedName>
</protein>
<feature type="region of interest" description="Disordered" evidence="1">
    <location>
        <begin position="1"/>
        <end position="44"/>
    </location>
</feature>
<organism evidence="3">
    <name type="scientific">Lygus hesperus</name>
    <name type="common">Western plant bug</name>
    <dbReference type="NCBI Taxonomy" id="30085"/>
    <lineage>
        <taxon>Eukaryota</taxon>
        <taxon>Metazoa</taxon>
        <taxon>Ecdysozoa</taxon>
        <taxon>Arthropoda</taxon>
        <taxon>Hexapoda</taxon>
        <taxon>Insecta</taxon>
        <taxon>Pterygota</taxon>
        <taxon>Neoptera</taxon>
        <taxon>Paraneoptera</taxon>
        <taxon>Hemiptera</taxon>
        <taxon>Heteroptera</taxon>
        <taxon>Panheteroptera</taxon>
        <taxon>Cimicomorpha</taxon>
        <taxon>Miridae</taxon>
        <taxon>Mirini</taxon>
        <taxon>Lygus</taxon>
    </lineage>
</organism>
<accession>A0A146KJS7</accession>
<dbReference type="PANTHER" id="PTHR46599">
    <property type="entry name" value="PIGGYBAC TRANSPOSABLE ELEMENT-DERIVED PROTEIN 4"/>
    <property type="match status" value="1"/>
</dbReference>
<evidence type="ECO:0000259" key="2">
    <source>
        <dbReference type="Pfam" id="PF13843"/>
    </source>
</evidence>
<name>A0A146KJS7_LYGHE</name>
<evidence type="ECO:0000313" key="3">
    <source>
        <dbReference type="EMBL" id="JAP96832.1"/>
    </source>
</evidence>
<dbReference type="AlphaFoldDB" id="A0A146KJS7"/>
<dbReference type="Pfam" id="PF13843">
    <property type="entry name" value="DDE_Tnp_1_7"/>
    <property type="match status" value="1"/>
</dbReference>
<dbReference type="PANTHER" id="PTHR46599:SF3">
    <property type="entry name" value="PIGGYBAC TRANSPOSABLE ELEMENT-DERIVED PROTEIN 4"/>
    <property type="match status" value="1"/>
</dbReference>
<feature type="compositionally biased region" description="Polar residues" evidence="1">
    <location>
        <begin position="125"/>
        <end position="142"/>
    </location>
</feature>
<sequence>MSPVNSERSKKRKPHKQEMAMEKSGTWENIKVETTTNTSANSDEMYDEDVYEFKAQTSISNECDPLEINPISYQPPVKTIKVEERCVTTEEPSTVDFEIKMEFPVIEAEHLHESARDPLLPLRESQSQVSTVENGVSQTPSIQADPLSDERVTPSVSCSEDDLCSSDEEEPTIETFFSVVEPPGCVNLFSVPPGAVGMEPVYECCPDRYSWTSEEVQSGEIPFTSKPGLRYTSPLTTPYDFFRYIISDNFCHIFMNQVNQCASEMAKGSKRLSKKRNVKTLLSQWKPVCLQQFEVWLGILIHMGGIQNSSFNHYWSSETMHHSTFFAEVPMSKDRWLGIMQALHFMGKPKDSEKSEPFFKLRPLIRCFNEEMKALYVPDRELCLEDPVVLWKGRLVPWGCLKDKKDATKLHSLTEPGGLILRFSANTMDVSNETSASKIARRLLSDFMDKGYSIFMDRCYNSVALCHVLRSRQVLTTGPLAPSRMYIPQRILASNPDPGHVVYTRSNHDVVVMKYADDYDQVLFISSEFNPYLLKTTYKSFEKLKPEAVTAYDKFVSGLSSPYCHLSDYGAILKHAKNHVRISIHLIEMAVYNAFVLYKKYASNNLDYAAFRAELARKLTGLKKCVKK</sequence>
<reference evidence="3" key="1">
    <citation type="journal article" date="2016" name="Gigascience">
        <title>De novo construction of an expanded transcriptome assembly for the western tarnished plant bug, Lygus hesperus.</title>
        <authorList>
            <person name="Tassone E.E."/>
            <person name="Geib S.M."/>
            <person name="Hall B."/>
            <person name="Fabrick J.A."/>
            <person name="Brent C.S."/>
            <person name="Hull J.J."/>
        </authorList>
    </citation>
    <scope>NUCLEOTIDE SEQUENCE</scope>
</reference>